<name>A0A0G4GC66_9ALVE</name>
<evidence type="ECO:0000256" key="2">
    <source>
        <dbReference type="SAM" id="MobiDB-lite"/>
    </source>
</evidence>
<keyword evidence="1" id="KW-0175">Coiled coil</keyword>
<feature type="compositionally biased region" description="Polar residues" evidence="2">
    <location>
        <begin position="449"/>
        <end position="459"/>
    </location>
</feature>
<accession>A0A0G4GC66</accession>
<feature type="coiled-coil region" evidence="1">
    <location>
        <begin position="44"/>
        <end position="71"/>
    </location>
</feature>
<gene>
    <name evidence="3" type="ORF">Cvel_21244</name>
</gene>
<proteinExistence type="predicted"/>
<dbReference type="VEuPathDB" id="CryptoDB:Cvel_21244"/>
<feature type="region of interest" description="Disordered" evidence="2">
    <location>
        <begin position="438"/>
        <end position="469"/>
    </location>
</feature>
<sequence length="494" mass="54415">MRLHVTVAIGLAGTALVFLALLVATSFLLPQTSDSNQAFLSKGSLETRAALEELKREVSFLRRDFSSLSEDDSKRQQAKQKALLASLVRTYPHMVNSSAEAWSEIETPLFAFQDQESPHCGAFRYEGDVWISLTTTPARLNSIQDKLQALAAQTYPIAGILLALPSHQLRTGQPYPPDPPFLSDGSIPKLKIVRTADRGPLTKVLAGWEELVLRESLETAGVNEERDGPKRQKQTRRPSALVVVDDDVIYSPELVCDYVKMASLFPGAVLTRRGQRFRQPCDPSYLTERLFRYSHDKKEGVNFAIAQVDLVNGVGSYWLPDVVSLLDQRLRGTGRRENCPSKDVRRALWMTDDIVVSGFLAMKGVLRVAFSHLAVPALRFSRLPYSLSSGAGSLFEDVNKHSSNNELAVRALGRYWHSHCRLSEAVVEEAAREVLERRNHSGALPRPSASPSDRNSNASEGLKDSAPSAAPLMAAGGTAKFSFASCDLDRVTVP</sequence>
<organism evidence="3">
    <name type="scientific">Chromera velia CCMP2878</name>
    <dbReference type="NCBI Taxonomy" id="1169474"/>
    <lineage>
        <taxon>Eukaryota</taxon>
        <taxon>Sar</taxon>
        <taxon>Alveolata</taxon>
        <taxon>Colpodellida</taxon>
        <taxon>Chromeraceae</taxon>
        <taxon>Chromera</taxon>
    </lineage>
</organism>
<evidence type="ECO:0000313" key="3">
    <source>
        <dbReference type="EMBL" id="CEM26777.1"/>
    </source>
</evidence>
<evidence type="ECO:0000256" key="1">
    <source>
        <dbReference type="SAM" id="Coils"/>
    </source>
</evidence>
<protein>
    <submittedName>
        <fullName evidence="3">Uncharacterized protein</fullName>
    </submittedName>
</protein>
<dbReference type="EMBL" id="CDMZ01001077">
    <property type="protein sequence ID" value="CEM26777.1"/>
    <property type="molecule type" value="Genomic_DNA"/>
</dbReference>
<reference evidence="3" key="1">
    <citation type="submission" date="2014-11" db="EMBL/GenBank/DDBJ databases">
        <authorList>
            <person name="Otto D Thomas"/>
            <person name="Naeem Raeece"/>
        </authorList>
    </citation>
    <scope>NUCLEOTIDE SEQUENCE</scope>
</reference>
<dbReference type="AlphaFoldDB" id="A0A0G4GC66"/>